<dbReference type="SUPFAM" id="SSF63748">
    <property type="entry name" value="Tudor/PWWP/MBT"/>
    <property type="match status" value="1"/>
</dbReference>
<evidence type="ECO:0000313" key="11">
    <source>
        <dbReference type="Proteomes" id="UP000000305"/>
    </source>
</evidence>
<dbReference type="FunFam" id="1.10.1420.10:FF:000005">
    <property type="entry name" value="DNA mismatch repair protein"/>
    <property type="match status" value="1"/>
</dbReference>
<comment type="similarity">
    <text evidence="1 6 7">Belongs to the DNA mismatch repair MutS family.</text>
</comment>
<dbReference type="SMART" id="SM00533">
    <property type="entry name" value="MUTSd"/>
    <property type="match status" value="1"/>
</dbReference>
<dbReference type="InterPro" id="IPR036187">
    <property type="entry name" value="DNA_mismatch_repair_MutS_sf"/>
</dbReference>
<keyword evidence="6 7" id="KW-0234">DNA repair</keyword>
<evidence type="ECO:0000256" key="8">
    <source>
        <dbReference type="SAM" id="MobiDB-lite"/>
    </source>
</evidence>
<dbReference type="InterPro" id="IPR017261">
    <property type="entry name" value="DNA_mismatch_repair_MutS/MSH"/>
</dbReference>
<dbReference type="PIRSF" id="PIRSF037677">
    <property type="entry name" value="DNA_mis_repair_Msh6"/>
    <property type="match status" value="1"/>
</dbReference>
<dbReference type="InterPro" id="IPR016151">
    <property type="entry name" value="DNA_mismatch_repair_MutS_N"/>
</dbReference>
<evidence type="ECO:0000256" key="5">
    <source>
        <dbReference type="ARBA" id="ARBA00023125"/>
    </source>
</evidence>
<dbReference type="SUPFAM" id="SSF48334">
    <property type="entry name" value="DNA repair protein MutS, domain III"/>
    <property type="match status" value="1"/>
</dbReference>
<dbReference type="Gene3D" id="2.30.30.140">
    <property type="match status" value="1"/>
</dbReference>
<dbReference type="InterPro" id="IPR007696">
    <property type="entry name" value="DNA_mismatch_repair_MutS_core"/>
</dbReference>
<dbReference type="InterPro" id="IPR007860">
    <property type="entry name" value="DNA_mmatch_repair_MutS_con_dom"/>
</dbReference>
<feature type="compositionally biased region" description="Low complexity" evidence="8">
    <location>
        <begin position="23"/>
        <end position="50"/>
    </location>
</feature>
<keyword evidence="2 6" id="KW-0547">Nucleotide-binding</keyword>
<dbReference type="InterPro" id="IPR000313">
    <property type="entry name" value="PWWP_dom"/>
</dbReference>
<comment type="function">
    <text evidence="6 7">Component of the post-replicative DNA mismatch repair system (MMR).</text>
</comment>
<dbReference type="eggNOG" id="KOG0217">
    <property type="taxonomic scope" value="Eukaryota"/>
</dbReference>
<keyword evidence="11" id="KW-1185">Reference proteome</keyword>
<dbReference type="InParanoid" id="E9GIJ2"/>
<dbReference type="SUPFAM" id="SSF53150">
    <property type="entry name" value="DNA repair protein MutS, domain II"/>
    <property type="match status" value="1"/>
</dbReference>
<evidence type="ECO:0000256" key="1">
    <source>
        <dbReference type="ARBA" id="ARBA00006271"/>
    </source>
</evidence>
<dbReference type="FunFam" id="3.40.50.300:FF:000645">
    <property type="entry name" value="DNA mismatch repair protein"/>
    <property type="match status" value="1"/>
</dbReference>
<dbReference type="SMART" id="SM00534">
    <property type="entry name" value="MUTSac"/>
    <property type="match status" value="1"/>
</dbReference>
<dbReference type="GO" id="GO:0140664">
    <property type="term" value="F:ATP-dependent DNA damage sensor activity"/>
    <property type="evidence" value="ECO:0007669"/>
    <property type="project" value="InterPro"/>
</dbReference>
<name>E9GIJ2_DAPPU</name>
<dbReference type="EMBL" id="GL732546">
    <property type="protein sequence ID" value="EFX80747.1"/>
    <property type="molecule type" value="Genomic_DNA"/>
</dbReference>
<dbReference type="FunFam" id="3.40.1170.10:FF:000002">
    <property type="entry name" value="DNA mismatch repair protein"/>
    <property type="match status" value="1"/>
</dbReference>
<evidence type="ECO:0000313" key="10">
    <source>
        <dbReference type="EMBL" id="EFX80747.1"/>
    </source>
</evidence>
<feature type="domain" description="PWWP" evidence="9">
    <location>
        <begin position="83"/>
        <end position="141"/>
    </location>
</feature>
<evidence type="ECO:0000259" key="9">
    <source>
        <dbReference type="PROSITE" id="PS50812"/>
    </source>
</evidence>
<feature type="region of interest" description="Disordered" evidence="8">
    <location>
        <begin position="18"/>
        <end position="72"/>
    </location>
</feature>
<dbReference type="InterPro" id="IPR007861">
    <property type="entry name" value="DNA_mismatch_repair_MutS_clamp"/>
</dbReference>
<protein>
    <recommendedName>
        <fullName evidence="6">DNA mismatch repair protein</fullName>
    </recommendedName>
</protein>
<evidence type="ECO:0000256" key="7">
    <source>
        <dbReference type="RuleBase" id="RU003756"/>
    </source>
</evidence>
<dbReference type="CDD" id="cd05837">
    <property type="entry name" value="PWWP_MSH6"/>
    <property type="match status" value="1"/>
</dbReference>
<dbReference type="OMA" id="TPMMAQY"/>
<dbReference type="InterPro" id="IPR045076">
    <property type="entry name" value="MutS"/>
</dbReference>
<dbReference type="InterPro" id="IPR000432">
    <property type="entry name" value="DNA_mismatch_repair_MutS_C"/>
</dbReference>
<reference evidence="10 11" key="1">
    <citation type="journal article" date="2011" name="Science">
        <title>The ecoresponsive genome of Daphnia pulex.</title>
        <authorList>
            <person name="Colbourne J.K."/>
            <person name="Pfrender M.E."/>
            <person name="Gilbert D."/>
            <person name="Thomas W.K."/>
            <person name="Tucker A."/>
            <person name="Oakley T.H."/>
            <person name="Tokishita S."/>
            <person name="Aerts A."/>
            <person name="Arnold G.J."/>
            <person name="Basu M.K."/>
            <person name="Bauer D.J."/>
            <person name="Caceres C.E."/>
            <person name="Carmel L."/>
            <person name="Casola C."/>
            <person name="Choi J.H."/>
            <person name="Detter J.C."/>
            <person name="Dong Q."/>
            <person name="Dusheyko S."/>
            <person name="Eads B.D."/>
            <person name="Frohlich T."/>
            <person name="Geiler-Samerotte K.A."/>
            <person name="Gerlach D."/>
            <person name="Hatcher P."/>
            <person name="Jogdeo S."/>
            <person name="Krijgsveld J."/>
            <person name="Kriventseva E.V."/>
            <person name="Kultz D."/>
            <person name="Laforsch C."/>
            <person name="Lindquist E."/>
            <person name="Lopez J."/>
            <person name="Manak J.R."/>
            <person name="Muller J."/>
            <person name="Pangilinan J."/>
            <person name="Patwardhan R.P."/>
            <person name="Pitluck S."/>
            <person name="Pritham E.J."/>
            <person name="Rechtsteiner A."/>
            <person name="Rho M."/>
            <person name="Rogozin I.B."/>
            <person name="Sakarya O."/>
            <person name="Salamov A."/>
            <person name="Schaack S."/>
            <person name="Shapiro H."/>
            <person name="Shiga Y."/>
            <person name="Skalitzky C."/>
            <person name="Smith Z."/>
            <person name="Souvorov A."/>
            <person name="Sung W."/>
            <person name="Tang Z."/>
            <person name="Tsuchiya D."/>
            <person name="Tu H."/>
            <person name="Vos H."/>
            <person name="Wang M."/>
            <person name="Wolf Y.I."/>
            <person name="Yamagata H."/>
            <person name="Yamada T."/>
            <person name="Ye Y."/>
            <person name="Shaw J.R."/>
            <person name="Andrews J."/>
            <person name="Crease T.J."/>
            <person name="Tang H."/>
            <person name="Lucas S.M."/>
            <person name="Robertson H.M."/>
            <person name="Bork P."/>
            <person name="Koonin E.V."/>
            <person name="Zdobnov E.M."/>
            <person name="Grigoriev I.V."/>
            <person name="Lynch M."/>
            <person name="Boore J.L."/>
        </authorList>
    </citation>
    <scope>NUCLEOTIDE SEQUENCE [LARGE SCALE GENOMIC DNA]</scope>
</reference>
<dbReference type="NCBIfam" id="NF003810">
    <property type="entry name" value="PRK05399.1"/>
    <property type="match status" value="1"/>
</dbReference>
<dbReference type="Gene3D" id="3.30.420.110">
    <property type="entry name" value="MutS, connector domain"/>
    <property type="match status" value="1"/>
</dbReference>
<feature type="region of interest" description="Disordered" evidence="8">
    <location>
        <begin position="186"/>
        <end position="274"/>
    </location>
</feature>
<proteinExistence type="inferred from homology"/>
<dbReference type="InterPro" id="IPR007695">
    <property type="entry name" value="DNA_mismatch_repair_MutS-lik_N"/>
</dbReference>
<dbReference type="OrthoDB" id="121051at2759"/>
<feature type="compositionally biased region" description="Low complexity" evidence="8">
    <location>
        <begin position="192"/>
        <end position="202"/>
    </location>
</feature>
<dbReference type="Pfam" id="PF05188">
    <property type="entry name" value="MutS_II"/>
    <property type="match status" value="1"/>
</dbReference>
<organism evidence="10 11">
    <name type="scientific">Daphnia pulex</name>
    <name type="common">Water flea</name>
    <dbReference type="NCBI Taxonomy" id="6669"/>
    <lineage>
        <taxon>Eukaryota</taxon>
        <taxon>Metazoa</taxon>
        <taxon>Ecdysozoa</taxon>
        <taxon>Arthropoda</taxon>
        <taxon>Crustacea</taxon>
        <taxon>Branchiopoda</taxon>
        <taxon>Diplostraca</taxon>
        <taxon>Cladocera</taxon>
        <taxon>Anomopoda</taxon>
        <taxon>Daphniidae</taxon>
        <taxon>Daphnia</taxon>
    </lineage>
</organism>
<dbReference type="HOGENOM" id="CLU_002472_1_3_1"/>
<dbReference type="InterPro" id="IPR027417">
    <property type="entry name" value="P-loop_NTPase"/>
</dbReference>
<evidence type="ECO:0000256" key="2">
    <source>
        <dbReference type="ARBA" id="ARBA00022741"/>
    </source>
</evidence>
<keyword evidence="5 6" id="KW-0238">DNA-binding</keyword>
<gene>
    <name evidence="10" type="ORF">DAPPUDRAFT_303932</name>
</gene>
<evidence type="ECO:0000256" key="3">
    <source>
        <dbReference type="ARBA" id="ARBA00022763"/>
    </source>
</evidence>
<keyword evidence="3 6" id="KW-0227">DNA damage</keyword>
<dbReference type="PhylomeDB" id="E9GIJ2"/>
<dbReference type="InterPro" id="IPR036678">
    <property type="entry name" value="MutS_con_dom_sf"/>
</dbReference>
<evidence type="ECO:0000256" key="4">
    <source>
        <dbReference type="ARBA" id="ARBA00022840"/>
    </source>
</evidence>
<feature type="compositionally biased region" description="Acidic residues" evidence="8">
    <location>
        <begin position="241"/>
        <end position="266"/>
    </location>
</feature>
<dbReference type="Pfam" id="PF05190">
    <property type="entry name" value="MutS_IV"/>
    <property type="match status" value="1"/>
</dbReference>
<dbReference type="Gene3D" id="3.40.50.300">
    <property type="entry name" value="P-loop containing nucleotide triphosphate hydrolases"/>
    <property type="match status" value="1"/>
</dbReference>
<sequence length="1310" mass="147638">MSKSSQKNTIFNYFVKSPTAAGSTTPSRNTNAASASSPTFASPSTKTTPSRAALTPSNKDTPKLKIKRGLSQTPIPQKEGYELGSLVWAKLDGFPWWPSVVCLHPVKKVEKEGGKIHVQFFDNPPTRSWIHMKFARPYTGSQNFNSLGVSKPKDSDWDNGCKEADNALPMSVEERLKLVVELLPSDEENSISEESTPKTTTKTSKKTEGPKPKRRRILVPGDSDEDEASEEEYKPMAVDSSESEVEESLIEEDQENPISEEEVEEESPVKRKRKLPVGYTKSALNTPSNLKSFVCDSPSTISNSTKKKLSDFSCRDADGAVCDSQSEGRQFSHLTYEFLKPANIRDGQRRRPDDPDYDPRSIYIPDSFKQSLTPAMRQWWEMKTNNFDVILFFKVGKFYELYHTDALIAVKELGIILMKGDHAHCGFPERGFAKYSSQLIEKGYKVARVEQTETPEMMTERCKRMSRPTKFDRVVEREVCQITSRGTRTYNAIEGDNWQVEHHFLMALWEKSGSEAAGGKVEFGVAFVDTSIGSFQLGQFGDDRYRSRLSTLLTRYNPVEIISAKRGVSNDTTQVWNAACPNALHEMVSSNAECWDPAKTLRSLAESDYFKVNGDLDWPEGIRPLLDDSSSLGLAAKEESELAIRALGALHWYLKECKLDQELLSRRSFQIYYPIDEESQENAIFGSHMVLDGMTLRNLDVLVNSSTGTTTGSLLERLNRCNTAFGQRMLRHWLCAPLCQQDAIDDRLDAVEYLLSNTAAIEEVGKILKSLPDLERLVNKIHSQGSSLKAKNHPDSRAIFFDAPIYSKKKITDFLLTLEGFRSAQKVEEYFREYTIISKLLRQSVKLASQGGEFPDMDEELEFFRLAFDHQQAAKEGTMVPRPGVDKQYDQALERIAEVQADAEKYLLDQKRHFGGKVSFVGTDKKRFQLEVSEAAASRANHKYELQGQRKGFKRYYTNESRVLIQQMLAAEEQRNSALKDISRRIFEQFDNHHLLWEKAIKCLAVLDVVLALTAFAADQKVCRPRIIPPGSNQRPFLRLIQGRHPAHSQQFANSEFIPNDVTIGSGVVEQSDSQVDADHSLTLVTGPNMGGKSTLMRQVGLCVILAQMGSFVPAEEFELTPVDRLFTRLGANDHILGGESTFFVELSETAAILKHATLHSLVLLDELGRGTATFDGTAIAYSVVDHLARRQCRTLFSTHYHSLVHDLTSHPQVRLGHMACMVENDEEVDDPSQENIIFLYQFVDGACPKSYGFHAARLAGLERSIISRGFQQAKRMESKMLSVQLFRDLFEKQTPKLPVDFQPNWNCLL</sequence>
<dbReference type="Pfam" id="PF05192">
    <property type="entry name" value="MutS_III"/>
    <property type="match status" value="1"/>
</dbReference>
<dbReference type="Pfam" id="PF00855">
    <property type="entry name" value="PWWP"/>
    <property type="match status" value="1"/>
</dbReference>
<dbReference type="Gene3D" id="1.10.1420.10">
    <property type="match status" value="2"/>
</dbReference>
<dbReference type="GO" id="GO:0006298">
    <property type="term" value="P:mismatch repair"/>
    <property type="evidence" value="ECO:0000318"/>
    <property type="project" value="GO_Central"/>
</dbReference>
<dbReference type="GO" id="GO:0005634">
    <property type="term" value="C:nucleus"/>
    <property type="evidence" value="ECO:0000318"/>
    <property type="project" value="GO_Central"/>
</dbReference>
<dbReference type="SUPFAM" id="SSF55271">
    <property type="entry name" value="DNA repair protein MutS, domain I"/>
    <property type="match status" value="1"/>
</dbReference>
<dbReference type="KEGG" id="dpx:DAPPUDRAFT_303932"/>
<dbReference type="STRING" id="6669.E9GIJ2"/>
<dbReference type="SMART" id="SM00293">
    <property type="entry name" value="PWWP"/>
    <property type="match status" value="1"/>
</dbReference>
<dbReference type="PANTHER" id="PTHR11361">
    <property type="entry name" value="DNA MISMATCH REPAIR PROTEIN MUTS FAMILY MEMBER"/>
    <property type="match status" value="1"/>
</dbReference>
<dbReference type="Gene3D" id="3.40.1170.10">
    <property type="entry name" value="DNA repair protein MutS, domain I"/>
    <property type="match status" value="1"/>
</dbReference>
<evidence type="ECO:0000256" key="6">
    <source>
        <dbReference type="PIRNR" id="PIRNR037677"/>
    </source>
</evidence>
<dbReference type="Proteomes" id="UP000000305">
    <property type="component" value="Unassembled WGS sequence"/>
</dbReference>
<dbReference type="PROSITE" id="PS00486">
    <property type="entry name" value="DNA_MISMATCH_REPAIR_2"/>
    <property type="match status" value="1"/>
</dbReference>
<dbReference type="GO" id="GO:0030983">
    <property type="term" value="F:mismatched DNA binding"/>
    <property type="evidence" value="ECO:0000318"/>
    <property type="project" value="GO_Central"/>
</dbReference>
<dbReference type="PROSITE" id="PS50812">
    <property type="entry name" value="PWWP"/>
    <property type="match status" value="1"/>
</dbReference>
<dbReference type="Pfam" id="PF00488">
    <property type="entry name" value="MutS_V"/>
    <property type="match status" value="1"/>
</dbReference>
<dbReference type="GO" id="GO:0005524">
    <property type="term" value="F:ATP binding"/>
    <property type="evidence" value="ECO:0007669"/>
    <property type="project" value="UniProtKB-UniRule"/>
</dbReference>
<dbReference type="GO" id="GO:0032301">
    <property type="term" value="C:MutSalpha complex"/>
    <property type="evidence" value="ECO:0000318"/>
    <property type="project" value="GO_Central"/>
</dbReference>
<dbReference type="FunCoup" id="E9GIJ2">
    <property type="interactions" value="1848"/>
</dbReference>
<keyword evidence="4 6" id="KW-0067">ATP-binding</keyword>
<accession>E9GIJ2</accession>
<dbReference type="PANTHER" id="PTHR11361:SF148">
    <property type="entry name" value="DNA MISMATCH REPAIR PROTEIN MSH6"/>
    <property type="match status" value="1"/>
</dbReference>
<dbReference type="SUPFAM" id="SSF52540">
    <property type="entry name" value="P-loop containing nucleoside triphosphate hydrolases"/>
    <property type="match status" value="1"/>
</dbReference>
<dbReference type="Pfam" id="PF01624">
    <property type="entry name" value="MutS_I"/>
    <property type="match status" value="1"/>
</dbReference>